<evidence type="ECO:0000313" key="2">
    <source>
        <dbReference type="EMBL" id="BDV30423.1"/>
    </source>
</evidence>
<keyword evidence="1" id="KW-0732">Signal</keyword>
<dbReference type="EMBL" id="AP027141">
    <property type="protein sequence ID" value="BDV30423.1"/>
    <property type="molecule type" value="Genomic_DNA"/>
</dbReference>
<dbReference type="RefSeq" id="WP_263795716.1">
    <property type="nucleotide sequence ID" value="NZ_AP027141.1"/>
</dbReference>
<sequence length="207" mass="21724">MRVRRVMPAGAALIVCLAVMTAPGWATEPRAAEVAGTDAHADAEAGADADEYAHTHGVTVRDARERLAQQDELGALKEQVREAAGDRLARAYTGHEEFYGLLVTLTAGPALPEVEQLLAQSGHPYRLTYAPVLSESEGAALTESLAATALRGVDGVDGLYYDGASGTISMYYSGVPGSTALLRAEEFANQHGARLHVTYSDVPAGDA</sequence>
<keyword evidence="3" id="KW-1185">Reference proteome</keyword>
<evidence type="ECO:0000313" key="3">
    <source>
        <dbReference type="Proteomes" id="UP001317779"/>
    </source>
</evidence>
<feature type="chain" id="PRO_5046218217" description="Inhibitor I9 domain-containing protein" evidence="1">
    <location>
        <begin position="27"/>
        <end position="207"/>
    </location>
</feature>
<name>A0ABM8DXN4_9MICO</name>
<proteinExistence type="predicted"/>
<accession>A0ABM8DXN4</accession>
<reference evidence="2 3" key="1">
    <citation type="submission" date="2022-12" db="EMBL/GenBank/DDBJ databases">
        <title>Microbacterium terricola strain KV-448 chromosome, complete genome.</title>
        <authorList>
            <person name="Oshima T."/>
            <person name="Moriya T."/>
            <person name="Bessho Y."/>
        </authorList>
    </citation>
    <scope>NUCLEOTIDE SEQUENCE [LARGE SCALE GENOMIC DNA]</scope>
    <source>
        <strain evidence="2 3">KV-448</strain>
    </source>
</reference>
<gene>
    <name evidence="2" type="ORF">Microterr_10830</name>
</gene>
<evidence type="ECO:0000256" key="1">
    <source>
        <dbReference type="SAM" id="SignalP"/>
    </source>
</evidence>
<organism evidence="2 3">
    <name type="scientific">Microbacterium terricola</name>
    <dbReference type="NCBI Taxonomy" id="344163"/>
    <lineage>
        <taxon>Bacteria</taxon>
        <taxon>Bacillati</taxon>
        <taxon>Actinomycetota</taxon>
        <taxon>Actinomycetes</taxon>
        <taxon>Micrococcales</taxon>
        <taxon>Microbacteriaceae</taxon>
        <taxon>Microbacterium</taxon>
    </lineage>
</organism>
<evidence type="ECO:0008006" key="4">
    <source>
        <dbReference type="Google" id="ProtNLM"/>
    </source>
</evidence>
<feature type="signal peptide" evidence="1">
    <location>
        <begin position="1"/>
        <end position="26"/>
    </location>
</feature>
<protein>
    <recommendedName>
        <fullName evidence="4">Inhibitor I9 domain-containing protein</fullName>
    </recommendedName>
</protein>
<dbReference type="Proteomes" id="UP001317779">
    <property type="component" value="Chromosome"/>
</dbReference>